<evidence type="ECO:0000313" key="2">
    <source>
        <dbReference type="EMBL" id="KAE8144088.1"/>
    </source>
</evidence>
<feature type="transmembrane region" description="Helical" evidence="1">
    <location>
        <begin position="45"/>
        <end position="62"/>
    </location>
</feature>
<keyword evidence="1" id="KW-1133">Transmembrane helix</keyword>
<keyword evidence="1" id="KW-0472">Membrane</keyword>
<keyword evidence="3" id="KW-1185">Reference proteome</keyword>
<organism evidence="2 3">
    <name type="scientific">Aspergillus avenaceus</name>
    <dbReference type="NCBI Taxonomy" id="36643"/>
    <lineage>
        <taxon>Eukaryota</taxon>
        <taxon>Fungi</taxon>
        <taxon>Dikarya</taxon>
        <taxon>Ascomycota</taxon>
        <taxon>Pezizomycotina</taxon>
        <taxon>Eurotiomycetes</taxon>
        <taxon>Eurotiomycetidae</taxon>
        <taxon>Eurotiales</taxon>
        <taxon>Aspergillaceae</taxon>
        <taxon>Aspergillus</taxon>
        <taxon>Aspergillus subgen. Circumdati</taxon>
    </lineage>
</organism>
<evidence type="ECO:0000256" key="1">
    <source>
        <dbReference type="SAM" id="Phobius"/>
    </source>
</evidence>
<dbReference type="EMBL" id="ML743208">
    <property type="protein sequence ID" value="KAE8144088.1"/>
    <property type="molecule type" value="Genomic_DNA"/>
</dbReference>
<accession>A0A5N6TCH4</accession>
<dbReference type="Proteomes" id="UP000325780">
    <property type="component" value="Unassembled WGS sequence"/>
</dbReference>
<keyword evidence="1" id="KW-0812">Transmembrane</keyword>
<gene>
    <name evidence="2" type="ORF">BDV25DRAFT_167683</name>
</gene>
<name>A0A5N6TCH4_ASPAV</name>
<reference evidence="2 3" key="1">
    <citation type="submission" date="2019-04" db="EMBL/GenBank/DDBJ databases">
        <title>Friends and foes A comparative genomics study of 23 Aspergillus species from section Flavi.</title>
        <authorList>
            <consortium name="DOE Joint Genome Institute"/>
            <person name="Kjaerbolling I."/>
            <person name="Vesth T."/>
            <person name="Frisvad J.C."/>
            <person name="Nybo J.L."/>
            <person name="Theobald S."/>
            <person name="Kildgaard S."/>
            <person name="Isbrandt T."/>
            <person name="Kuo A."/>
            <person name="Sato A."/>
            <person name="Lyhne E.K."/>
            <person name="Kogle M.E."/>
            <person name="Wiebenga A."/>
            <person name="Kun R.S."/>
            <person name="Lubbers R.J."/>
            <person name="Makela M.R."/>
            <person name="Barry K."/>
            <person name="Chovatia M."/>
            <person name="Clum A."/>
            <person name="Daum C."/>
            <person name="Haridas S."/>
            <person name="He G."/>
            <person name="LaButti K."/>
            <person name="Lipzen A."/>
            <person name="Mondo S."/>
            <person name="Riley R."/>
            <person name="Salamov A."/>
            <person name="Simmons B.A."/>
            <person name="Magnuson J.K."/>
            <person name="Henrissat B."/>
            <person name="Mortensen U.H."/>
            <person name="Larsen T.O."/>
            <person name="Devries R.P."/>
            <person name="Grigoriev I.V."/>
            <person name="Machida M."/>
            <person name="Baker S.E."/>
            <person name="Andersen M.R."/>
        </authorList>
    </citation>
    <scope>NUCLEOTIDE SEQUENCE [LARGE SCALE GENOMIC DNA]</scope>
    <source>
        <strain evidence="2 3">IBT 18842</strain>
    </source>
</reference>
<sequence>MLYFPSLSFPLIPFQWIFSIESFPFFLFFLFSLLLSLIISVTSRFPLRSLVCNWGLILIIFFI</sequence>
<dbReference type="AlphaFoldDB" id="A0A5N6TCH4"/>
<evidence type="ECO:0000313" key="3">
    <source>
        <dbReference type="Proteomes" id="UP000325780"/>
    </source>
</evidence>
<feature type="transmembrane region" description="Helical" evidence="1">
    <location>
        <begin position="16"/>
        <end position="38"/>
    </location>
</feature>
<proteinExistence type="predicted"/>
<protein>
    <submittedName>
        <fullName evidence="2">Uncharacterized protein</fullName>
    </submittedName>
</protein>